<evidence type="ECO:0000313" key="2">
    <source>
        <dbReference type="EMBL" id="MBW29737.1"/>
    </source>
</evidence>
<feature type="signal peptide" evidence="1">
    <location>
        <begin position="1"/>
        <end position="21"/>
    </location>
</feature>
<reference evidence="2" key="1">
    <citation type="submission" date="2018-01" db="EMBL/GenBank/DDBJ databases">
        <title>An insight into the sialome of Amazonian anophelines.</title>
        <authorList>
            <person name="Ribeiro J.M."/>
            <person name="Scarpassa V."/>
            <person name="Calvo E."/>
        </authorList>
    </citation>
    <scope>NUCLEOTIDE SEQUENCE</scope>
    <source>
        <tissue evidence="2">Salivary glands</tissue>
    </source>
</reference>
<protein>
    <submittedName>
        <fullName evidence="2">Putative secreted peptide</fullName>
    </submittedName>
</protein>
<name>A0A2M3ZMD6_9DIPT</name>
<sequence>MVLIGALSVGALVVLSSWVHSSSHLDRAITGWQGHRLATIIRRGRGCLLPLHGAILVSGSALRCHRTV</sequence>
<accession>A0A2M3ZMD6</accession>
<keyword evidence="1" id="KW-0732">Signal</keyword>
<dbReference type="EMBL" id="GGFM01008986">
    <property type="protein sequence ID" value="MBW29737.1"/>
    <property type="molecule type" value="Transcribed_RNA"/>
</dbReference>
<evidence type="ECO:0000256" key="1">
    <source>
        <dbReference type="SAM" id="SignalP"/>
    </source>
</evidence>
<feature type="chain" id="PRO_5014636732" evidence="1">
    <location>
        <begin position="22"/>
        <end position="68"/>
    </location>
</feature>
<dbReference type="AlphaFoldDB" id="A0A2M3ZMD6"/>
<proteinExistence type="predicted"/>
<organism evidence="2">
    <name type="scientific">Anopheles braziliensis</name>
    <dbReference type="NCBI Taxonomy" id="58242"/>
    <lineage>
        <taxon>Eukaryota</taxon>
        <taxon>Metazoa</taxon>
        <taxon>Ecdysozoa</taxon>
        <taxon>Arthropoda</taxon>
        <taxon>Hexapoda</taxon>
        <taxon>Insecta</taxon>
        <taxon>Pterygota</taxon>
        <taxon>Neoptera</taxon>
        <taxon>Endopterygota</taxon>
        <taxon>Diptera</taxon>
        <taxon>Nematocera</taxon>
        <taxon>Culicoidea</taxon>
        <taxon>Culicidae</taxon>
        <taxon>Anophelinae</taxon>
        <taxon>Anopheles</taxon>
    </lineage>
</organism>